<organism evidence="1">
    <name type="scientific">Anopheles triannulatus</name>
    <dbReference type="NCBI Taxonomy" id="58253"/>
    <lineage>
        <taxon>Eukaryota</taxon>
        <taxon>Metazoa</taxon>
        <taxon>Ecdysozoa</taxon>
        <taxon>Arthropoda</taxon>
        <taxon>Hexapoda</taxon>
        <taxon>Insecta</taxon>
        <taxon>Pterygota</taxon>
        <taxon>Neoptera</taxon>
        <taxon>Endopterygota</taxon>
        <taxon>Diptera</taxon>
        <taxon>Nematocera</taxon>
        <taxon>Culicoidea</taxon>
        <taxon>Culicidae</taxon>
        <taxon>Anophelinae</taxon>
        <taxon>Anopheles</taxon>
    </lineage>
</organism>
<dbReference type="AlphaFoldDB" id="A0A2M4B4M9"/>
<proteinExistence type="predicted"/>
<accession>A0A2M4B4M9</accession>
<protein>
    <submittedName>
        <fullName evidence="1">Putative secreted protein</fullName>
    </submittedName>
</protein>
<sequence length="137" mass="16244">MTRGRWSLLIHFLLYSSFPRQDHSTLRQHILIHLAAHHLHIRLCDRCDRCDLVRYCCMISLLDVLPPTDWLLGYTVRQQPLANLPIILLSFLPDLHILSPIRQRRVVYLHFLRECVKNLRPFPSSCPLHKPLVLWIV</sequence>
<evidence type="ECO:0000313" key="1">
    <source>
        <dbReference type="EMBL" id="MBW47989.1"/>
    </source>
</evidence>
<name>A0A2M4B4M9_9DIPT</name>
<dbReference type="EMBL" id="GGFK01014668">
    <property type="protein sequence ID" value="MBW47989.1"/>
    <property type="molecule type" value="Transcribed_RNA"/>
</dbReference>
<reference evidence="1" key="1">
    <citation type="submission" date="2018-01" db="EMBL/GenBank/DDBJ databases">
        <title>An insight into the sialome of Amazonian anophelines.</title>
        <authorList>
            <person name="Ribeiro J.M."/>
            <person name="Scarpassa V."/>
            <person name="Calvo E."/>
        </authorList>
    </citation>
    <scope>NUCLEOTIDE SEQUENCE</scope>
    <source>
        <tissue evidence="1">Salivary glands</tissue>
    </source>
</reference>